<comment type="caution">
    <text evidence="2">The sequence shown here is derived from an EMBL/GenBank/DDBJ whole genome shotgun (WGS) entry which is preliminary data.</text>
</comment>
<proteinExistence type="predicted"/>
<dbReference type="Proteomes" id="UP001589647">
    <property type="component" value="Unassembled WGS sequence"/>
</dbReference>
<keyword evidence="3" id="KW-1185">Reference proteome</keyword>
<evidence type="ECO:0000313" key="3">
    <source>
        <dbReference type="Proteomes" id="UP001589647"/>
    </source>
</evidence>
<reference evidence="2 3" key="1">
    <citation type="submission" date="2024-09" db="EMBL/GenBank/DDBJ databases">
        <authorList>
            <person name="Sun Q."/>
            <person name="Mori K."/>
        </authorList>
    </citation>
    <scope>NUCLEOTIDE SEQUENCE [LARGE SCALE GENOMIC DNA]</scope>
    <source>
        <strain evidence="2 3">CCM 3426</strain>
    </source>
</reference>
<dbReference type="RefSeq" id="WP_189648173.1">
    <property type="nucleotide sequence ID" value="NZ_BMRC01000006.1"/>
</dbReference>
<protein>
    <submittedName>
        <fullName evidence="2">Uncharacterized protein</fullName>
    </submittedName>
</protein>
<sequence length="69" mass="7812">MADMSYAEELRAKAVGQMTRTNATRDQVVEGSREDGTRYQERTDQAGTTITRETAPDGRERQHVRVRLG</sequence>
<dbReference type="EMBL" id="JBHMEI010000104">
    <property type="protein sequence ID" value="MFB9209576.1"/>
    <property type="molecule type" value="Genomic_DNA"/>
</dbReference>
<organism evidence="2 3">
    <name type="scientific">Nonomuraea spiralis</name>
    <dbReference type="NCBI Taxonomy" id="46182"/>
    <lineage>
        <taxon>Bacteria</taxon>
        <taxon>Bacillati</taxon>
        <taxon>Actinomycetota</taxon>
        <taxon>Actinomycetes</taxon>
        <taxon>Streptosporangiales</taxon>
        <taxon>Streptosporangiaceae</taxon>
        <taxon>Nonomuraea</taxon>
    </lineage>
</organism>
<feature type="compositionally biased region" description="Basic and acidic residues" evidence="1">
    <location>
        <begin position="54"/>
        <end position="63"/>
    </location>
</feature>
<name>A0ABV5IYM8_9ACTN</name>
<accession>A0ABV5IYM8</accession>
<evidence type="ECO:0000313" key="2">
    <source>
        <dbReference type="EMBL" id="MFB9209576.1"/>
    </source>
</evidence>
<evidence type="ECO:0000256" key="1">
    <source>
        <dbReference type="SAM" id="MobiDB-lite"/>
    </source>
</evidence>
<feature type="compositionally biased region" description="Basic and acidic residues" evidence="1">
    <location>
        <begin position="27"/>
        <end position="44"/>
    </location>
</feature>
<gene>
    <name evidence="2" type="ORF">ACFFV7_50930</name>
</gene>
<feature type="region of interest" description="Disordered" evidence="1">
    <location>
        <begin position="17"/>
        <end position="69"/>
    </location>
</feature>